<keyword evidence="3" id="KW-1185">Reference proteome</keyword>
<proteinExistence type="predicted"/>
<evidence type="ECO:0000256" key="1">
    <source>
        <dbReference type="SAM" id="SignalP"/>
    </source>
</evidence>
<sequence>MFLTCPVAKALWFALCWGFKLEEAQASTPKEIVNLVLDPSTALSQSMDQWKVSLTNASTLEEIWRLKNPKLHSNSSATLTNSIQLFQRYVHNFIEVSSPTSPSLFPHVSPSMVPTSS</sequence>
<dbReference type="AlphaFoldDB" id="A0AAW2BGE1"/>
<dbReference type="EMBL" id="JAZDWU010000012">
    <property type="protein sequence ID" value="KAK9983965.1"/>
    <property type="molecule type" value="Genomic_DNA"/>
</dbReference>
<feature type="chain" id="PRO_5043542360" evidence="1">
    <location>
        <begin position="19"/>
        <end position="117"/>
    </location>
</feature>
<feature type="signal peptide" evidence="1">
    <location>
        <begin position="1"/>
        <end position="18"/>
    </location>
</feature>
<organism evidence="2 3">
    <name type="scientific">Lithocarpus litseifolius</name>
    <dbReference type="NCBI Taxonomy" id="425828"/>
    <lineage>
        <taxon>Eukaryota</taxon>
        <taxon>Viridiplantae</taxon>
        <taxon>Streptophyta</taxon>
        <taxon>Embryophyta</taxon>
        <taxon>Tracheophyta</taxon>
        <taxon>Spermatophyta</taxon>
        <taxon>Magnoliopsida</taxon>
        <taxon>eudicotyledons</taxon>
        <taxon>Gunneridae</taxon>
        <taxon>Pentapetalae</taxon>
        <taxon>rosids</taxon>
        <taxon>fabids</taxon>
        <taxon>Fagales</taxon>
        <taxon>Fagaceae</taxon>
        <taxon>Lithocarpus</taxon>
    </lineage>
</organism>
<accession>A0AAW2BGE1</accession>
<dbReference type="Proteomes" id="UP001459277">
    <property type="component" value="Unassembled WGS sequence"/>
</dbReference>
<name>A0AAW2BGE1_9ROSI</name>
<evidence type="ECO:0000313" key="3">
    <source>
        <dbReference type="Proteomes" id="UP001459277"/>
    </source>
</evidence>
<protein>
    <submittedName>
        <fullName evidence="2">Uncharacterized protein</fullName>
    </submittedName>
</protein>
<keyword evidence="1" id="KW-0732">Signal</keyword>
<comment type="caution">
    <text evidence="2">The sequence shown here is derived from an EMBL/GenBank/DDBJ whole genome shotgun (WGS) entry which is preliminary data.</text>
</comment>
<gene>
    <name evidence="2" type="ORF">SO802_033490</name>
</gene>
<reference evidence="2 3" key="1">
    <citation type="submission" date="2024-01" db="EMBL/GenBank/DDBJ databases">
        <title>A telomere-to-telomere, gap-free genome of sweet tea (Lithocarpus litseifolius).</title>
        <authorList>
            <person name="Zhou J."/>
        </authorList>
    </citation>
    <scope>NUCLEOTIDE SEQUENCE [LARGE SCALE GENOMIC DNA]</scope>
    <source>
        <strain evidence="2">Zhou-2022a</strain>
        <tissue evidence="2">Leaf</tissue>
    </source>
</reference>
<evidence type="ECO:0000313" key="2">
    <source>
        <dbReference type="EMBL" id="KAK9983965.1"/>
    </source>
</evidence>